<accession>K2PKD2</accession>
<feature type="binding site" evidence="7">
    <location>
        <position position="251"/>
    </location>
    <ligand>
        <name>NADP(+)</name>
        <dbReference type="ChEBI" id="CHEBI:58349"/>
    </ligand>
</feature>
<dbReference type="InterPro" id="IPR046346">
    <property type="entry name" value="Aminoacid_DH-like_N_sf"/>
</dbReference>
<feature type="binding site" evidence="7">
    <location>
        <position position="84"/>
    </location>
    <ligand>
        <name>NADP(+)</name>
        <dbReference type="ChEBI" id="CHEBI:58349"/>
    </ligand>
</feature>
<name>K2PKD2_9LACT</name>
<dbReference type="PANTHER" id="PTHR21089:SF1">
    <property type="entry name" value="BIFUNCTIONAL 3-DEHYDROQUINATE DEHYDRATASE_SHIKIMATE DEHYDROGENASE, CHLOROPLASTIC"/>
    <property type="match status" value="1"/>
</dbReference>
<feature type="binding site" evidence="7">
    <location>
        <position position="93"/>
    </location>
    <ligand>
        <name>shikimate</name>
        <dbReference type="ChEBI" id="CHEBI:36208"/>
    </ligand>
</feature>
<keyword evidence="8" id="KW-1133">Transmembrane helix</keyword>
<dbReference type="InterPro" id="IPR013708">
    <property type="entry name" value="Shikimate_DH-bd_N"/>
</dbReference>
<dbReference type="Gene3D" id="3.40.50.720">
    <property type="entry name" value="NAD(P)-binding Rossmann-like Domain"/>
    <property type="match status" value="1"/>
</dbReference>
<dbReference type="CDD" id="cd01065">
    <property type="entry name" value="NAD_bind_Shikimate_DH"/>
    <property type="match status" value="1"/>
</dbReference>
<sequence length="288" mass="31968">MEINGQTRMAAVLAYPIKHSLSPFIHNRAFNLLNENGVYLAWELEDKKELGQMINNVRTLHMYGLNISMPYKKSAFEFLDELSEESRLIGAVNTIVNRNGRLVGYNTDGIGFFNALDFKPNNKKMVILGGGGAAIAIIVQAVLLGTKEVIVFARQSASYAPLAQRLQKLAKQTESQIKLWDLADLSRLQEEITESDLLVNATPVGMLDQAMPLSSSIILPSHILLVDTIYKVLETPLLKWGKAQGVQTQNGIGMLIHQAAASFELWTGKKMPVEQISQELEESNEIKC</sequence>
<feature type="binding site" evidence="7">
    <location>
        <begin position="129"/>
        <end position="133"/>
    </location>
    <ligand>
        <name>NADP(+)</name>
        <dbReference type="ChEBI" id="CHEBI:58349"/>
    </ligand>
</feature>
<feature type="binding site" evidence="7">
    <location>
        <begin position="20"/>
        <end position="22"/>
    </location>
    <ligand>
        <name>shikimate</name>
        <dbReference type="ChEBI" id="CHEBI:36208"/>
    </ligand>
</feature>
<dbReference type="GO" id="GO:0009073">
    <property type="term" value="P:aromatic amino acid family biosynthetic process"/>
    <property type="evidence" value="ECO:0007669"/>
    <property type="project" value="UniProtKB-KW"/>
</dbReference>
<evidence type="ECO:0000259" key="10">
    <source>
        <dbReference type="Pfam" id="PF18317"/>
    </source>
</evidence>
<evidence type="ECO:0000259" key="9">
    <source>
        <dbReference type="Pfam" id="PF08501"/>
    </source>
</evidence>
<dbReference type="GO" id="GO:0004764">
    <property type="term" value="F:shikimate 3-dehydrogenase (NADP+) activity"/>
    <property type="evidence" value="ECO:0007669"/>
    <property type="project" value="UniProtKB-UniRule"/>
</dbReference>
<dbReference type="InterPro" id="IPR022893">
    <property type="entry name" value="Shikimate_DH_fam"/>
</dbReference>
<dbReference type="SUPFAM" id="SSF53223">
    <property type="entry name" value="Aminoacid dehydrogenase-like, N-terminal domain"/>
    <property type="match status" value="1"/>
</dbReference>
<comment type="caution">
    <text evidence="11">The sequence shown here is derived from an EMBL/GenBank/DDBJ whole genome shotgun (WGS) entry which is preliminary data.</text>
</comment>
<dbReference type="InterPro" id="IPR036291">
    <property type="entry name" value="NAD(P)-bd_dom_sf"/>
</dbReference>
<comment type="caution">
    <text evidence="7">Lacks conserved residue(s) required for the propagation of feature annotation.</text>
</comment>
<feature type="binding site" evidence="7">
    <location>
        <position position="230"/>
    </location>
    <ligand>
        <name>shikimate</name>
        <dbReference type="ChEBI" id="CHEBI:36208"/>
    </ligand>
</feature>
<dbReference type="Proteomes" id="UP000006787">
    <property type="component" value="Unassembled WGS sequence"/>
</dbReference>
<evidence type="ECO:0000256" key="8">
    <source>
        <dbReference type="SAM" id="Phobius"/>
    </source>
</evidence>
<dbReference type="HAMAP" id="MF_00222">
    <property type="entry name" value="Shikimate_DH_AroE"/>
    <property type="match status" value="1"/>
</dbReference>
<keyword evidence="8" id="KW-0472">Membrane</keyword>
<gene>
    <name evidence="7" type="primary">aroE</name>
    <name evidence="11" type="ORF">C426_0702</name>
</gene>
<feature type="domain" description="Shikimate dehydrogenase substrate binding N-terminal" evidence="9">
    <location>
        <begin position="12"/>
        <end position="95"/>
    </location>
</feature>
<evidence type="ECO:0000256" key="3">
    <source>
        <dbReference type="ARBA" id="ARBA00022605"/>
    </source>
</evidence>
<dbReference type="PATRIC" id="fig|1231377.3.peg.704"/>
<evidence type="ECO:0000313" key="11">
    <source>
        <dbReference type="EMBL" id="EKF51840.1"/>
    </source>
</evidence>
<proteinExistence type="inferred from homology"/>
<protein>
    <recommendedName>
        <fullName evidence="2 7">Shikimate dehydrogenase (NADP(+))</fullName>
        <shortName evidence="7">SDH</shortName>
        <ecNumber evidence="2 7">1.1.1.25</ecNumber>
    </recommendedName>
</protein>
<dbReference type="EC" id="1.1.1.25" evidence="2 7"/>
<keyword evidence="3 7" id="KW-0028">Amino-acid biosynthesis</keyword>
<dbReference type="InterPro" id="IPR011342">
    <property type="entry name" value="Shikimate_DH"/>
</dbReference>
<dbReference type="GO" id="GO:0019632">
    <property type="term" value="P:shikimate metabolic process"/>
    <property type="evidence" value="ECO:0007669"/>
    <property type="project" value="InterPro"/>
</dbReference>
<evidence type="ECO:0000256" key="5">
    <source>
        <dbReference type="ARBA" id="ARBA00023002"/>
    </source>
</evidence>
<keyword evidence="4 7" id="KW-0521">NADP</keyword>
<comment type="similarity">
    <text evidence="7">Belongs to the shikimate dehydrogenase family.</text>
</comment>
<keyword evidence="6 7" id="KW-0057">Aromatic amino acid biosynthesis</keyword>
<dbReference type="Gene3D" id="3.40.50.10860">
    <property type="entry name" value="Leucine Dehydrogenase, chain A, domain 1"/>
    <property type="match status" value="1"/>
</dbReference>
<evidence type="ECO:0000256" key="6">
    <source>
        <dbReference type="ARBA" id="ARBA00023141"/>
    </source>
</evidence>
<feature type="binding site" evidence="7">
    <location>
        <position position="258"/>
    </location>
    <ligand>
        <name>shikimate</name>
        <dbReference type="ChEBI" id="CHEBI:36208"/>
    </ligand>
</feature>
<feature type="binding site" evidence="7">
    <location>
        <position position="68"/>
    </location>
    <ligand>
        <name>shikimate</name>
        <dbReference type="ChEBI" id="CHEBI:36208"/>
    </ligand>
</feature>
<dbReference type="Pfam" id="PF08501">
    <property type="entry name" value="Shikimate_dh_N"/>
    <property type="match status" value="1"/>
</dbReference>
<reference evidence="11 12" key="1">
    <citation type="journal article" date="2012" name="J. Bacteriol.">
        <title>Genome Sequence of the Bacteriocin-Producing Strain Lactococcus garvieae DCC43.</title>
        <authorList>
            <person name="Gabrielsen C."/>
            <person name="Brede D.A."/>
            <person name="Hernandez P.E."/>
            <person name="Nes I.F."/>
            <person name="Diep D.B."/>
        </authorList>
    </citation>
    <scope>NUCLEOTIDE SEQUENCE [LARGE SCALE GENOMIC DNA]</scope>
    <source>
        <strain evidence="11 12">DCC43</strain>
    </source>
</reference>
<comment type="pathway">
    <text evidence="1 7">Metabolic intermediate biosynthesis; chorismate biosynthesis; chorismate from D-erythrose 4-phosphate and phosphoenolpyruvate: step 4/7.</text>
</comment>
<evidence type="ECO:0000256" key="2">
    <source>
        <dbReference type="ARBA" id="ARBA00012962"/>
    </source>
</evidence>
<dbReference type="UniPathway" id="UPA00053">
    <property type="reaction ID" value="UER00087"/>
</dbReference>
<organism evidence="11 12">
    <name type="scientific">Lactococcus garvieae DCC43</name>
    <dbReference type="NCBI Taxonomy" id="1231377"/>
    <lineage>
        <taxon>Bacteria</taxon>
        <taxon>Bacillati</taxon>
        <taxon>Bacillota</taxon>
        <taxon>Bacilli</taxon>
        <taxon>Lactobacillales</taxon>
        <taxon>Streptococcaceae</taxon>
        <taxon>Lactococcus</taxon>
    </lineage>
</organism>
<dbReference type="RefSeq" id="WP_003135037.1">
    <property type="nucleotide sequence ID" value="NZ_AMQS01000008.1"/>
</dbReference>
<dbReference type="NCBIfam" id="TIGR00507">
    <property type="entry name" value="aroE"/>
    <property type="match status" value="1"/>
</dbReference>
<dbReference type="Pfam" id="PF18317">
    <property type="entry name" value="SDH_C"/>
    <property type="match status" value="1"/>
</dbReference>
<comment type="function">
    <text evidence="7">Involved in the biosynthesis of the chorismate, which leads to the biosynthesis of aromatic amino acids. Catalyzes the reversible NADPH linked reduction of 3-dehydroshikimate (DHSA) to yield shikimate (SA).</text>
</comment>
<evidence type="ECO:0000313" key="12">
    <source>
        <dbReference type="Proteomes" id="UP000006787"/>
    </source>
</evidence>
<comment type="catalytic activity">
    <reaction evidence="7">
        <text>shikimate + NADP(+) = 3-dehydroshikimate + NADPH + H(+)</text>
        <dbReference type="Rhea" id="RHEA:17737"/>
        <dbReference type="ChEBI" id="CHEBI:15378"/>
        <dbReference type="ChEBI" id="CHEBI:16630"/>
        <dbReference type="ChEBI" id="CHEBI:36208"/>
        <dbReference type="ChEBI" id="CHEBI:57783"/>
        <dbReference type="ChEBI" id="CHEBI:58349"/>
        <dbReference type="EC" id="1.1.1.25"/>
    </reaction>
</comment>
<keyword evidence="5 7" id="KW-0560">Oxidoreductase</keyword>
<feature type="binding site" evidence="7">
    <location>
        <position position="108"/>
    </location>
    <ligand>
        <name>shikimate</name>
        <dbReference type="ChEBI" id="CHEBI:36208"/>
    </ligand>
</feature>
<dbReference type="InterPro" id="IPR041121">
    <property type="entry name" value="SDH_C"/>
</dbReference>
<feature type="active site" description="Proton acceptor" evidence="7">
    <location>
        <position position="72"/>
    </location>
</feature>
<feature type="domain" description="SDH C-terminal" evidence="10">
    <location>
        <begin position="251"/>
        <end position="280"/>
    </location>
</feature>
<dbReference type="EMBL" id="AMQS01000008">
    <property type="protein sequence ID" value="EKF51840.1"/>
    <property type="molecule type" value="Genomic_DNA"/>
</dbReference>
<comment type="subunit">
    <text evidence="7">Homodimer.</text>
</comment>
<feature type="transmembrane region" description="Helical" evidence="8">
    <location>
        <begin position="125"/>
        <end position="145"/>
    </location>
</feature>
<dbReference type="AlphaFoldDB" id="K2PKD2"/>
<feature type="binding site" evidence="7">
    <location>
        <position position="228"/>
    </location>
    <ligand>
        <name>NADP(+)</name>
        <dbReference type="ChEBI" id="CHEBI:58349"/>
    </ligand>
</feature>
<dbReference type="GO" id="GO:0009423">
    <property type="term" value="P:chorismate biosynthetic process"/>
    <property type="evidence" value="ECO:0007669"/>
    <property type="project" value="UniProtKB-UniRule"/>
</dbReference>
<evidence type="ECO:0000256" key="4">
    <source>
        <dbReference type="ARBA" id="ARBA00022857"/>
    </source>
</evidence>
<dbReference type="GO" id="GO:0050661">
    <property type="term" value="F:NADP binding"/>
    <property type="evidence" value="ECO:0007669"/>
    <property type="project" value="InterPro"/>
</dbReference>
<dbReference type="eggNOG" id="COG0169">
    <property type="taxonomic scope" value="Bacteria"/>
</dbReference>
<dbReference type="SUPFAM" id="SSF51735">
    <property type="entry name" value="NAD(P)-binding Rossmann-fold domains"/>
    <property type="match status" value="1"/>
</dbReference>
<dbReference type="PANTHER" id="PTHR21089">
    <property type="entry name" value="SHIKIMATE DEHYDROGENASE"/>
    <property type="match status" value="1"/>
</dbReference>
<dbReference type="GO" id="GO:0008652">
    <property type="term" value="P:amino acid biosynthetic process"/>
    <property type="evidence" value="ECO:0007669"/>
    <property type="project" value="UniProtKB-KW"/>
</dbReference>
<keyword evidence="8" id="KW-0812">Transmembrane</keyword>
<evidence type="ECO:0000256" key="7">
    <source>
        <dbReference type="HAMAP-Rule" id="MF_00222"/>
    </source>
</evidence>
<evidence type="ECO:0000256" key="1">
    <source>
        <dbReference type="ARBA" id="ARBA00004871"/>
    </source>
</evidence>